<keyword evidence="11" id="KW-0040">ANK repeat</keyword>
<dbReference type="GO" id="GO:0006543">
    <property type="term" value="P:L-glutamine catabolic process"/>
    <property type="evidence" value="ECO:0007669"/>
    <property type="project" value="TreeGrafter"/>
</dbReference>
<name>A0A1V9Y132_9ACAR</name>
<proteinExistence type="inferred from homology"/>
<dbReference type="EMBL" id="MNPL01001111">
    <property type="protein sequence ID" value="OQR79444.1"/>
    <property type="molecule type" value="Genomic_DNA"/>
</dbReference>
<dbReference type="GO" id="GO:0044231">
    <property type="term" value="C:host cell presynaptic membrane"/>
    <property type="evidence" value="ECO:0007669"/>
    <property type="project" value="UniProtKB-KW"/>
</dbReference>
<keyword evidence="6" id="KW-1052">Target cell membrane</keyword>
<reference evidence="12 13" key="1">
    <citation type="journal article" date="2017" name="Gigascience">
        <title>Draft genome of the honey bee ectoparasitic mite, Tropilaelaps mercedesae, is shaped by the parasitic life history.</title>
        <authorList>
            <person name="Dong X."/>
            <person name="Armstrong S.D."/>
            <person name="Xia D."/>
            <person name="Makepeace B.L."/>
            <person name="Darby A.C."/>
            <person name="Kadowaki T."/>
        </authorList>
    </citation>
    <scope>NUCLEOTIDE SEQUENCE [LARGE SCALE GENOMIC DNA]</scope>
    <source>
        <strain evidence="12">Wuxi-XJTLU</strain>
    </source>
</reference>
<evidence type="ECO:0000256" key="9">
    <source>
        <dbReference type="ARBA" id="ARBA00023298"/>
    </source>
</evidence>
<keyword evidence="9" id="KW-0472">Membrane</keyword>
<dbReference type="PANTHER" id="PTHR12544:SF29">
    <property type="entry name" value="GLUTAMINASE"/>
    <property type="match status" value="1"/>
</dbReference>
<comment type="catalytic activity">
    <reaction evidence="10">
        <text>L-glutamine + H2O = L-glutamate + NH4(+)</text>
        <dbReference type="Rhea" id="RHEA:15889"/>
        <dbReference type="ChEBI" id="CHEBI:15377"/>
        <dbReference type="ChEBI" id="CHEBI:28938"/>
        <dbReference type="ChEBI" id="CHEBI:29985"/>
        <dbReference type="ChEBI" id="CHEBI:58359"/>
        <dbReference type="EC" id="3.5.1.2"/>
    </reaction>
</comment>
<comment type="similarity">
    <text evidence="2">Belongs to the glutaminase family.</text>
</comment>
<accession>A0A1V9Y132</accession>
<dbReference type="SMART" id="SM00248">
    <property type="entry name" value="ANK"/>
    <property type="match status" value="1"/>
</dbReference>
<dbReference type="SUPFAM" id="SSF56601">
    <property type="entry name" value="beta-lactamase/transpeptidase-like"/>
    <property type="match status" value="1"/>
</dbReference>
<dbReference type="AlphaFoldDB" id="A0A1V9Y132"/>
<gene>
    <name evidence="12" type="ORF">BIW11_05730</name>
</gene>
<dbReference type="GO" id="GO:0006887">
    <property type="term" value="P:exocytosis"/>
    <property type="evidence" value="ECO:0007669"/>
    <property type="project" value="UniProtKB-KW"/>
</dbReference>
<comment type="subcellular location">
    <subcellularLocation>
        <location evidence="1">Target cell membrane</location>
    </subcellularLocation>
</comment>
<comment type="subunit">
    <text evidence="3">Homotetramer.</text>
</comment>
<keyword evidence="9" id="KW-1053">Target membrane</keyword>
<sequence>MFNELVLDYNRKPHNPMVNAGAIIIASTLLNLIEPEMRASEKFDWMCQYYRAISGGEYLSFNNAIFLSEREAADRNYAIGYYMKENKCFPEKVNLKDTMDFYFQLCSLEVNANSVAVMAATLANGGICPITGHQVINPNSCRDVLSLMHSCGMYDYSGQYAFKVGLPAKSGVSGCTMVVIPNVMGLGLWSPPLDNYGNSVRGVQFCEELIRVFSFHHYDNLRHMTQKKDPRRQKYDTKGQKVVNLLFSAASGDVTAMRRHYLSGMNMGLSDYDGRTALHLAAAEGHLEAVEFLLKICGVSPDNKDRWGHTPADDARTFGHSHIVDFLAKWSPAATQDIAADSLKNAEVEEKQVAKPDLKGKQVK</sequence>
<dbReference type="GO" id="GO:0044218">
    <property type="term" value="C:other organism cell membrane"/>
    <property type="evidence" value="ECO:0007669"/>
    <property type="project" value="UniProtKB-KW"/>
</dbReference>
<evidence type="ECO:0000256" key="8">
    <source>
        <dbReference type="ARBA" id="ARBA00023028"/>
    </source>
</evidence>
<evidence type="ECO:0000256" key="3">
    <source>
        <dbReference type="ARBA" id="ARBA00011881"/>
    </source>
</evidence>
<evidence type="ECO:0000313" key="13">
    <source>
        <dbReference type="Proteomes" id="UP000192247"/>
    </source>
</evidence>
<keyword evidence="8" id="KW-0800">Toxin</keyword>
<evidence type="ECO:0000256" key="4">
    <source>
        <dbReference type="ARBA" id="ARBA00012918"/>
    </source>
</evidence>
<dbReference type="Pfam" id="PF12796">
    <property type="entry name" value="Ank_2"/>
    <property type="match status" value="1"/>
</dbReference>
<dbReference type="STRING" id="418985.A0A1V9Y132"/>
<dbReference type="InterPro" id="IPR002110">
    <property type="entry name" value="Ankyrin_rpt"/>
</dbReference>
<protein>
    <recommendedName>
        <fullName evidence="4">glutaminase</fullName>
        <ecNumber evidence="4">3.5.1.2</ecNumber>
    </recommendedName>
</protein>
<evidence type="ECO:0000256" key="10">
    <source>
        <dbReference type="ARBA" id="ARBA00049534"/>
    </source>
</evidence>
<dbReference type="InterPro" id="IPR012338">
    <property type="entry name" value="Beta-lactam/transpept-like"/>
</dbReference>
<keyword evidence="8" id="KW-0638">Presynaptic neurotoxin</keyword>
<evidence type="ECO:0000256" key="5">
    <source>
        <dbReference type="ARBA" id="ARBA00022483"/>
    </source>
</evidence>
<dbReference type="InterPro" id="IPR015868">
    <property type="entry name" value="Glutaminase"/>
</dbReference>
<evidence type="ECO:0000256" key="6">
    <source>
        <dbReference type="ARBA" id="ARBA00022537"/>
    </source>
</evidence>
<dbReference type="Gene3D" id="3.40.710.10">
    <property type="entry name" value="DD-peptidase/beta-lactamase superfamily"/>
    <property type="match status" value="1"/>
</dbReference>
<keyword evidence="8" id="KW-0528">Neurotoxin</keyword>
<dbReference type="PROSITE" id="PS50297">
    <property type="entry name" value="ANK_REP_REGION"/>
    <property type="match status" value="1"/>
</dbReference>
<evidence type="ECO:0000256" key="1">
    <source>
        <dbReference type="ARBA" id="ARBA00004175"/>
    </source>
</evidence>
<dbReference type="Pfam" id="PF04960">
    <property type="entry name" value="Glutaminase"/>
    <property type="match status" value="1"/>
</dbReference>
<dbReference type="EC" id="3.5.1.2" evidence="4"/>
<keyword evidence="7" id="KW-0378">Hydrolase</keyword>
<feature type="repeat" description="ANK" evidence="11">
    <location>
        <begin position="273"/>
        <end position="295"/>
    </location>
</feature>
<dbReference type="GO" id="GO:0004359">
    <property type="term" value="F:glutaminase activity"/>
    <property type="evidence" value="ECO:0007669"/>
    <property type="project" value="UniProtKB-EC"/>
</dbReference>
<dbReference type="SUPFAM" id="SSF48403">
    <property type="entry name" value="Ankyrin repeat"/>
    <property type="match status" value="1"/>
</dbReference>
<organism evidence="12 13">
    <name type="scientific">Tropilaelaps mercedesae</name>
    <dbReference type="NCBI Taxonomy" id="418985"/>
    <lineage>
        <taxon>Eukaryota</taxon>
        <taxon>Metazoa</taxon>
        <taxon>Ecdysozoa</taxon>
        <taxon>Arthropoda</taxon>
        <taxon>Chelicerata</taxon>
        <taxon>Arachnida</taxon>
        <taxon>Acari</taxon>
        <taxon>Parasitiformes</taxon>
        <taxon>Mesostigmata</taxon>
        <taxon>Gamasina</taxon>
        <taxon>Dermanyssoidea</taxon>
        <taxon>Laelapidae</taxon>
        <taxon>Tropilaelaps</taxon>
    </lineage>
</organism>
<dbReference type="PANTHER" id="PTHR12544">
    <property type="entry name" value="GLUTAMINASE"/>
    <property type="match status" value="1"/>
</dbReference>
<evidence type="ECO:0000256" key="7">
    <source>
        <dbReference type="ARBA" id="ARBA00022801"/>
    </source>
</evidence>
<dbReference type="Gene3D" id="1.25.40.20">
    <property type="entry name" value="Ankyrin repeat-containing domain"/>
    <property type="match status" value="1"/>
</dbReference>
<dbReference type="InParanoid" id="A0A1V9Y132"/>
<comment type="caution">
    <text evidence="12">The sequence shown here is derived from an EMBL/GenBank/DDBJ whole genome shotgun (WGS) entry which is preliminary data.</text>
</comment>
<dbReference type="Proteomes" id="UP000192247">
    <property type="component" value="Unassembled WGS sequence"/>
</dbReference>
<dbReference type="GO" id="GO:0006537">
    <property type="term" value="P:glutamate biosynthetic process"/>
    <property type="evidence" value="ECO:0007669"/>
    <property type="project" value="TreeGrafter"/>
</dbReference>
<dbReference type="InterPro" id="IPR036770">
    <property type="entry name" value="Ankyrin_rpt-contain_sf"/>
</dbReference>
<dbReference type="PROSITE" id="PS50088">
    <property type="entry name" value="ANK_REPEAT"/>
    <property type="match status" value="1"/>
</dbReference>
<keyword evidence="5" id="KW-0268">Exocytosis</keyword>
<keyword evidence="13" id="KW-1185">Reference proteome</keyword>
<dbReference type="OrthoDB" id="9995210at2759"/>
<evidence type="ECO:0000313" key="12">
    <source>
        <dbReference type="EMBL" id="OQR79444.1"/>
    </source>
</evidence>
<dbReference type="FunFam" id="1.25.40.20:FF:000069">
    <property type="entry name" value="Glutaminase, isoform E"/>
    <property type="match status" value="1"/>
</dbReference>
<evidence type="ECO:0000256" key="11">
    <source>
        <dbReference type="PROSITE-ProRule" id="PRU00023"/>
    </source>
</evidence>
<evidence type="ECO:0000256" key="2">
    <source>
        <dbReference type="ARBA" id="ARBA00011076"/>
    </source>
</evidence>